<dbReference type="Proteomes" id="UP000039865">
    <property type="component" value="Unassembled WGS sequence"/>
</dbReference>
<keyword evidence="1" id="KW-0175">Coiled coil</keyword>
<evidence type="ECO:0000313" key="3">
    <source>
        <dbReference type="Proteomes" id="UP000039865"/>
    </source>
</evidence>
<dbReference type="AlphaFoldDB" id="A0A078AAA1"/>
<name>A0A078AAA1_STYLE</name>
<dbReference type="InParanoid" id="A0A078AAA1"/>
<proteinExistence type="predicted"/>
<accession>A0A078AAA1</accession>
<evidence type="ECO:0000313" key="2">
    <source>
        <dbReference type="EMBL" id="CDW78507.1"/>
    </source>
</evidence>
<dbReference type="EMBL" id="CCKQ01007161">
    <property type="protein sequence ID" value="CDW78507.1"/>
    <property type="molecule type" value="Genomic_DNA"/>
</dbReference>
<reference evidence="2 3" key="1">
    <citation type="submission" date="2014-06" db="EMBL/GenBank/DDBJ databases">
        <authorList>
            <person name="Swart Estienne"/>
        </authorList>
    </citation>
    <scope>NUCLEOTIDE SEQUENCE [LARGE SCALE GENOMIC DNA]</scope>
    <source>
        <strain evidence="2 3">130c</strain>
    </source>
</reference>
<organism evidence="2 3">
    <name type="scientific">Stylonychia lemnae</name>
    <name type="common">Ciliate</name>
    <dbReference type="NCBI Taxonomy" id="5949"/>
    <lineage>
        <taxon>Eukaryota</taxon>
        <taxon>Sar</taxon>
        <taxon>Alveolata</taxon>
        <taxon>Ciliophora</taxon>
        <taxon>Intramacronucleata</taxon>
        <taxon>Spirotrichea</taxon>
        <taxon>Stichotrichia</taxon>
        <taxon>Sporadotrichida</taxon>
        <taxon>Oxytrichidae</taxon>
        <taxon>Stylonychinae</taxon>
        <taxon>Stylonychia</taxon>
    </lineage>
</organism>
<keyword evidence="3" id="KW-1185">Reference proteome</keyword>
<sequence length="286" mass="34229">MSNKYNSGLSTPNNHNRMIDHQKFIQEIVRETLKVDEMAHDAQVDWFSFEIKMRESMTALLEPISRRIVDLRQDQQAYQKDLSKIQQQFLEFEEQFMPTNTNNPSAIQRRQALIDLVFKKINEAEEERRMDQMAIIQRIQSGENRQIFMTEKLNIFDHNFKQQSVVIDDLKEEIANYHKIDGNSRQELVKELNRQNESTNARIDTVEAKLRSKIFDKRQSDEQIQQCKQNFDQQNIMVEKQEFFIEQLQKKFSLLESVNSIEEQHLRNTEIDLKLKKLQEFDIDIE</sequence>
<gene>
    <name evidence="2" type="primary">Contig661.g732</name>
    <name evidence="2" type="ORF">STYLEM_7486</name>
</gene>
<protein>
    <submittedName>
        <fullName evidence="2">Uncharacterized protein</fullName>
    </submittedName>
</protein>
<evidence type="ECO:0000256" key="1">
    <source>
        <dbReference type="SAM" id="Coils"/>
    </source>
</evidence>
<feature type="coiled-coil region" evidence="1">
    <location>
        <begin position="68"/>
        <end position="95"/>
    </location>
</feature>